<evidence type="ECO:0000259" key="2">
    <source>
        <dbReference type="Pfam" id="PF13577"/>
    </source>
</evidence>
<dbReference type="Pfam" id="PF10604">
    <property type="entry name" value="Polyketide_cyc2"/>
    <property type="match status" value="2"/>
</dbReference>
<keyword evidence="4" id="KW-1185">Reference proteome</keyword>
<dbReference type="SUPFAM" id="SSF54427">
    <property type="entry name" value="NTF2-like"/>
    <property type="match status" value="1"/>
</dbReference>
<dbReference type="Gene3D" id="3.30.530.20">
    <property type="match status" value="2"/>
</dbReference>
<dbReference type="CDD" id="cd00531">
    <property type="entry name" value="NTF2_like"/>
    <property type="match status" value="1"/>
</dbReference>
<protein>
    <submittedName>
        <fullName evidence="3">Actinorhodin polyketide synthase</fullName>
    </submittedName>
</protein>
<dbReference type="RefSeq" id="WP_107016215.1">
    <property type="nucleotide sequence ID" value="NZ_KZ679040.1"/>
</dbReference>
<dbReference type="InterPro" id="IPR032710">
    <property type="entry name" value="NTF2-like_dom_sf"/>
</dbReference>
<dbReference type="AlphaFoldDB" id="A0A2P8QB54"/>
<dbReference type="CDD" id="cd08861">
    <property type="entry name" value="OtcD1_ARO-CYC_like"/>
    <property type="match status" value="2"/>
</dbReference>
<name>A0A2P8QB54_9ACTN</name>
<dbReference type="InterPro" id="IPR037401">
    <property type="entry name" value="SnoaL-like"/>
</dbReference>
<proteinExistence type="predicted"/>
<sequence>MAQETQHETQRKAQHATQHEVHTTEHTITVAAAPEAVFGLVERAQDWPFVFPPSLHVEYLERSDDEERLRIWATANGEVKSWTSRRTLDRDGLRIRFRQEVSQDPVAAMGGEWIVEALPDGGSRVRLLHDFQAVDGLERNVAWILEAIERNSGAELAALESAALRTGTDEAPYTFEDSVRIDAPAQEVRDFLHDAGRWQERLPHVARVLLKEDTPDVQHLEMDTRTPDGSTHTTASVRICLPDGRISYKQLQTPALMSVHTGEWTVREIPSGCVAVSRHTVVVNAAAVTKVLGAGATSADARTFIRDALGGNSTITMRHAKEYAEGRAKSGPVPPAEYASIQRFYARQMRLLDEGEGDAWAATFTEDGVFDQSSFAEPVRGRAAIAAAVRGRPAAPAGTVRRHWLGLPAAWRFPDGSVRTGYDALVLSTAAGDAPQIRLSTSCQDVLVADGGEGGNGDGNGDSAGWLVKHRYVGHDGQ</sequence>
<dbReference type="SUPFAM" id="SSF55961">
    <property type="entry name" value="Bet v1-like"/>
    <property type="match status" value="2"/>
</dbReference>
<evidence type="ECO:0000256" key="1">
    <source>
        <dbReference type="SAM" id="MobiDB-lite"/>
    </source>
</evidence>
<dbReference type="Gene3D" id="3.10.450.50">
    <property type="match status" value="1"/>
</dbReference>
<dbReference type="Pfam" id="PF13577">
    <property type="entry name" value="SnoaL_4"/>
    <property type="match status" value="1"/>
</dbReference>
<dbReference type="OrthoDB" id="3419705at2"/>
<dbReference type="Proteomes" id="UP000240429">
    <property type="component" value="Unassembled WGS sequence"/>
</dbReference>
<dbReference type="InterPro" id="IPR019587">
    <property type="entry name" value="Polyketide_cyclase/dehydratase"/>
</dbReference>
<evidence type="ECO:0000313" key="3">
    <source>
        <dbReference type="EMBL" id="PSM43480.1"/>
    </source>
</evidence>
<gene>
    <name evidence="3" type="ORF">C6Y14_10220</name>
</gene>
<evidence type="ECO:0000313" key="4">
    <source>
        <dbReference type="Proteomes" id="UP000240429"/>
    </source>
</evidence>
<organism evidence="3 4">
    <name type="scientific">Streptomyces dioscori</name>
    <dbReference type="NCBI Taxonomy" id="2109333"/>
    <lineage>
        <taxon>Bacteria</taxon>
        <taxon>Bacillati</taxon>
        <taxon>Actinomycetota</taxon>
        <taxon>Actinomycetes</taxon>
        <taxon>Kitasatosporales</taxon>
        <taxon>Streptomycetaceae</taxon>
        <taxon>Streptomyces</taxon>
        <taxon>Streptomyces aurantiacus group</taxon>
    </lineage>
</organism>
<reference evidence="3 4" key="1">
    <citation type="submission" date="2018-03" db="EMBL/GenBank/DDBJ databases">
        <title>Streptomyces dioscori sp. nov., a novel endophytic actinobacterium isolated from bulbil of Dioscorea bulbifera L.</title>
        <authorList>
            <person name="Zhikuan W."/>
        </authorList>
    </citation>
    <scope>NUCLEOTIDE SEQUENCE [LARGE SCALE GENOMIC DNA]</scope>
    <source>
        <strain evidence="3 4">A217</strain>
    </source>
</reference>
<feature type="domain" description="SnoaL-like" evidence="2">
    <location>
        <begin position="337"/>
        <end position="471"/>
    </location>
</feature>
<dbReference type="EMBL" id="PYBJ01000005">
    <property type="protein sequence ID" value="PSM43480.1"/>
    <property type="molecule type" value="Genomic_DNA"/>
</dbReference>
<dbReference type="InterPro" id="IPR023393">
    <property type="entry name" value="START-like_dom_sf"/>
</dbReference>
<comment type="caution">
    <text evidence="3">The sequence shown here is derived from an EMBL/GenBank/DDBJ whole genome shotgun (WGS) entry which is preliminary data.</text>
</comment>
<feature type="region of interest" description="Disordered" evidence="1">
    <location>
        <begin position="1"/>
        <end position="23"/>
    </location>
</feature>
<accession>A0A2P8QB54</accession>